<organism evidence="1 2">
    <name type="scientific">Candidatus Kurthia intestinigallinarum</name>
    <dbReference type="NCBI Taxonomy" id="1562256"/>
    <lineage>
        <taxon>Bacteria</taxon>
        <taxon>Bacillati</taxon>
        <taxon>Bacillota</taxon>
        <taxon>Bacilli</taxon>
        <taxon>Bacillales</taxon>
        <taxon>Caryophanaceae</taxon>
        <taxon>Kurthia</taxon>
    </lineage>
</organism>
<evidence type="ECO:0000313" key="2">
    <source>
        <dbReference type="Proteomes" id="UP000288623"/>
    </source>
</evidence>
<sequence length="78" mass="8700">MAMKKSRLKIVSLANKVYKKCECCDRVKDVYFTLLIYDAPTGEYLQGTIALCRVCGENLGDVLNIPVTTDGDTGFKFN</sequence>
<dbReference type="RefSeq" id="WP_126992143.1">
    <property type="nucleotide sequence ID" value="NZ_JTFC01000193.1"/>
</dbReference>
<keyword evidence="2" id="KW-1185">Reference proteome</keyword>
<dbReference type="OrthoDB" id="2457925at2"/>
<comment type="caution">
    <text evidence="1">The sequence shown here is derived from an EMBL/GenBank/DDBJ whole genome shotgun (WGS) entry which is preliminary data.</text>
</comment>
<proteinExistence type="predicted"/>
<evidence type="ECO:0000313" key="1">
    <source>
        <dbReference type="EMBL" id="RUS49737.1"/>
    </source>
</evidence>
<dbReference type="AlphaFoldDB" id="A0A433RNK7"/>
<accession>A0A433RNK7</accession>
<name>A0A433RNK7_9BACL</name>
<protein>
    <submittedName>
        <fullName evidence="1">Uncharacterized protein</fullName>
    </submittedName>
</protein>
<dbReference type="Proteomes" id="UP000288623">
    <property type="component" value="Unassembled WGS sequence"/>
</dbReference>
<dbReference type="EMBL" id="JTFC01000193">
    <property type="protein sequence ID" value="RUS49737.1"/>
    <property type="molecule type" value="Genomic_DNA"/>
</dbReference>
<reference evidence="1 2" key="1">
    <citation type="submission" date="2014-11" db="EMBL/GenBank/DDBJ databases">
        <title>Genome sequence and analysis of novel Kurthia sp.</title>
        <authorList>
            <person name="Lawson J.N."/>
            <person name="Gonzalez J.E."/>
            <person name="Rinauldi L."/>
            <person name="Xuan Z."/>
            <person name="Firman A."/>
            <person name="Shaddox L."/>
            <person name="Trudeau A."/>
            <person name="Shah S."/>
            <person name="Reiman D."/>
        </authorList>
    </citation>
    <scope>NUCLEOTIDE SEQUENCE [LARGE SCALE GENOMIC DNA]</scope>
    <source>
        <strain evidence="1 2">3B1D</strain>
    </source>
</reference>
<gene>
    <name evidence="1" type="ORF">QI30_19720</name>
</gene>